<keyword evidence="4" id="KW-1185">Reference proteome</keyword>
<reference evidence="3" key="2">
    <citation type="submission" date="2020-09" db="EMBL/GenBank/DDBJ databases">
        <authorList>
            <person name="Sun Q."/>
            <person name="Ohkuma M."/>
        </authorList>
    </citation>
    <scope>NUCLEOTIDE SEQUENCE</scope>
    <source>
        <strain evidence="3">JCM 4369</strain>
    </source>
</reference>
<sequence length="148" mass="15149">MRRLHAPLLALCCARSGAGGSRAHRGGTAGDHKGGAPVLVTPVVRRWFDADGTLDDGTALPVNGLGVDLPAVARSVAAAGHVPLIDLTARTEALVESLGPEGSETLCLSGGKRDNTHTSVHGATVYAVLVRDELLARHLVPEGAVRVG</sequence>
<dbReference type="InterPro" id="IPR036514">
    <property type="entry name" value="SGNH_hydro_sf"/>
</dbReference>
<accession>A0A918I937</accession>
<dbReference type="EMBL" id="BMTD01000003">
    <property type="protein sequence ID" value="GGU86706.1"/>
    <property type="molecule type" value="Genomic_DNA"/>
</dbReference>
<dbReference type="Gene3D" id="3.40.50.1110">
    <property type="entry name" value="SGNH hydrolase"/>
    <property type="match status" value="1"/>
</dbReference>
<dbReference type="PANTHER" id="PTHR43695">
    <property type="entry name" value="PUTATIVE (AFU_ORTHOLOGUE AFUA_2G17250)-RELATED"/>
    <property type="match status" value="1"/>
</dbReference>
<evidence type="ECO:0000313" key="3">
    <source>
        <dbReference type="EMBL" id="GGU86706.1"/>
    </source>
</evidence>
<comment type="similarity">
    <text evidence="1">Belongs to the 'GDSL' lipolytic enzyme family.</text>
</comment>
<dbReference type="AlphaFoldDB" id="A0A918I937"/>
<evidence type="ECO:0000313" key="4">
    <source>
        <dbReference type="Proteomes" id="UP000618795"/>
    </source>
</evidence>
<evidence type="ECO:0000256" key="1">
    <source>
        <dbReference type="ARBA" id="ARBA00008668"/>
    </source>
</evidence>
<dbReference type="InterPro" id="IPR037459">
    <property type="entry name" value="RhgT-like"/>
</dbReference>
<comment type="caution">
    <text evidence="3">The sequence shown here is derived from an EMBL/GenBank/DDBJ whole genome shotgun (WGS) entry which is preliminary data.</text>
</comment>
<keyword evidence="2" id="KW-0378">Hydrolase</keyword>
<gene>
    <name evidence="3" type="ORF">GCM10010260_19830</name>
</gene>
<name>A0A918I937_9ACTN</name>
<dbReference type="PANTHER" id="PTHR43695:SF1">
    <property type="entry name" value="RHAMNOGALACTURONAN ACETYLESTERASE"/>
    <property type="match status" value="1"/>
</dbReference>
<dbReference type="Proteomes" id="UP000618795">
    <property type="component" value="Unassembled WGS sequence"/>
</dbReference>
<organism evidence="3 4">
    <name type="scientific">Streptomyces filipinensis</name>
    <dbReference type="NCBI Taxonomy" id="66887"/>
    <lineage>
        <taxon>Bacteria</taxon>
        <taxon>Bacillati</taxon>
        <taxon>Actinomycetota</taxon>
        <taxon>Actinomycetes</taxon>
        <taxon>Kitasatosporales</taxon>
        <taxon>Streptomycetaceae</taxon>
        <taxon>Streptomyces</taxon>
    </lineage>
</organism>
<dbReference type="GO" id="GO:0016787">
    <property type="term" value="F:hydrolase activity"/>
    <property type="evidence" value="ECO:0007669"/>
    <property type="project" value="UniProtKB-KW"/>
</dbReference>
<evidence type="ECO:0000256" key="2">
    <source>
        <dbReference type="ARBA" id="ARBA00022801"/>
    </source>
</evidence>
<protein>
    <submittedName>
        <fullName evidence="3">Uncharacterized protein</fullName>
    </submittedName>
</protein>
<proteinExistence type="inferred from homology"/>
<reference evidence="3" key="1">
    <citation type="journal article" date="2014" name="Int. J. Syst. Evol. Microbiol.">
        <title>Complete genome sequence of Corynebacterium casei LMG S-19264T (=DSM 44701T), isolated from a smear-ripened cheese.</title>
        <authorList>
            <consortium name="US DOE Joint Genome Institute (JGI-PGF)"/>
            <person name="Walter F."/>
            <person name="Albersmeier A."/>
            <person name="Kalinowski J."/>
            <person name="Ruckert C."/>
        </authorList>
    </citation>
    <scope>NUCLEOTIDE SEQUENCE</scope>
    <source>
        <strain evidence="3">JCM 4369</strain>
    </source>
</reference>
<dbReference type="SUPFAM" id="SSF52266">
    <property type="entry name" value="SGNH hydrolase"/>
    <property type="match status" value="1"/>
</dbReference>